<gene>
    <name evidence="9" type="ORF">C8N42_1542</name>
</gene>
<dbReference type="AlphaFoldDB" id="A0A2T5GV69"/>
<evidence type="ECO:0000259" key="7">
    <source>
        <dbReference type="PROSITE" id="PS51898"/>
    </source>
</evidence>
<dbReference type="InterPro" id="IPR013762">
    <property type="entry name" value="Integrase-like_cat_sf"/>
</dbReference>
<dbReference type="InterPro" id="IPR044068">
    <property type="entry name" value="CB"/>
</dbReference>
<keyword evidence="1" id="KW-0159">Chromosome partition</keyword>
<dbReference type="PROSITE" id="PS51898">
    <property type="entry name" value="TYR_RECOMBINASE"/>
    <property type="match status" value="1"/>
</dbReference>
<dbReference type="InterPro" id="IPR050090">
    <property type="entry name" value="Tyrosine_recombinase_XerCD"/>
</dbReference>
<dbReference type="EMBL" id="QAOH01000054">
    <property type="protein sequence ID" value="PTQ63210.1"/>
    <property type="molecule type" value="Genomic_DNA"/>
</dbReference>
<keyword evidence="2" id="KW-0229">DNA integration</keyword>
<evidence type="ECO:0000259" key="8">
    <source>
        <dbReference type="PROSITE" id="PS51900"/>
    </source>
</evidence>
<evidence type="ECO:0000313" key="10">
    <source>
        <dbReference type="Proteomes" id="UP000244077"/>
    </source>
</evidence>
<evidence type="ECO:0000256" key="1">
    <source>
        <dbReference type="ARBA" id="ARBA00022829"/>
    </source>
</evidence>
<protein>
    <submittedName>
        <fullName evidence="9">Site-specific recombinase XerD</fullName>
    </submittedName>
</protein>
<dbReference type="Pfam" id="PF00589">
    <property type="entry name" value="Phage_integrase"/>
    <property type="match status" value="1"/>
</dbReference>
<feature type="region of interest" description="Disordered" evidence="6">
    <location>
        <begin position="55"/>
        <end position="83"/>
    </location>
</feature>
<keyword evidence="10" id="KW-1185">Reference proteome</keyword>
<dbReference type="PANTHER" id="PTHR30349:SF81">
    <property type="entry name" value="TYROSINE RECOMBINASE XERC"/>
    <property type="match status" value="1"/>
</dbReference>
<dbReference type="InterPro" id="IPR011010">
    <property type="entry name" value="DNA_brk_join_enz"/>
</dbReference>
<dbReference type="GO" id="GO:0007059">
    <property type="term" value="P:chromosome segregation"/>
    <property type="evidence" value="ECO:0007669"/>
    <property type="project" value="UniProtKB-KW"/>
</dbReference>
<dbReference type="SUPFAM" id="SSF47823">
    <property type="entry name" value="lambda integrase-like, N-terminal domain"/>
    <property type="match status" value="1"/>
</dbReference>
<dbReference type="Gene3D" id="1.10.443.10">
    <property type="entry name" value="Intergrase catalytic core"/>
    <property type="match status" value="1"/>
</dbReference>
<feature type="domain" description="Core-binding (CB)" evidence="8">
    <location>
        <begin position="95"/>
        <end position="183"/>
    </location>
</feature>
<dbReference type="InterPro" id="IPR002104">
    <property type="entry name" value="Integrase_catalytic"/>
</dbReference>
<dbReference type="GO" id="GO:0006310">
    <property type="term" value="P:DNA recombination"/>
    <property type="evidence" value="ECO:0007669"/>
    <property type="project" value="UniProtKB-KW"/>
</dbReference>
<dbReference type="PROSITE" id="PS51900">
    <property type="entry name" value="CB"/>
    <property type="match status" value="1"/>
</dbReference>
<evidence type="ECO:0000256" key="2">
    <source>
        <dbReference type="ARBA" id="ARBA00022908"/>
    </source>
</evidence>
<dbReference type="GO" id="GO:0003677">
    <property type="term" value="F:DNA binding"/>
    <property type="evidence" value="ECO:0007669"/>
    <property type="project" value="UniProtKB-UniRule"/>
</dbReference>
<organism evidence="9 10">
    <name type="scientific">Celeribacter persicus</name>
    <dbReference type="NCBI Taxonomy" id="1651082"/>
    <lineage>
        <taxon>Bacteria</taxon>
        <taxon>Pseudomonadati</taxon>
        <taxon>Pseudomonadota</taxon>
        <taxon>Alphaproteobacteria</taxon>
        <taxon>Rhodobacterales</taxon>
        <taxon>Roseobacteraceae</taxon>
        <taxon>Celeribacter</taxon>
    </lineage>
</organism>
<dbReference type="PANTHER" id="PTHR30349">
    <property type="entry name" value="PHAGE INTEGRASE-RELATED"/>
    <property type="match status" value="1"/>
</dbReference>
<dbReference type="Proteomes" id="UP000244077">
    <property type="component" value="Unassembled WGS sequence"/>
</dbReference>
<dbReference type="GO" id="GO:0015074">
    <property type="term" value="P:DNA integration"/>
    <property type="evidence" value="ECO:0007669"/>
    <property type="project" value="UniProtKB-KW"/>
</dbReference>
<evidence type="ECO:0000256" key="3">
    <source>
        <dbReference type="ARBA" id="ARBA00023125"/>
    </source>
</evidence>
<evidence type="ECO:0000313" key="9">
    <source>
        <dbReference type="EMBL" id="PTQ63210.1"/>
    </source>
</evidence>
<proteinExistence type="predicted"/>
<evidence type="ECO:0000256" key="5">
    <source>
        <dbReference type="PROSITE-ProRule" id="PRU01248"/>
    </source>
</evidence>
<name>A0A2T5GV69_9RHOB</name>
<evidence type="ECO:0000256" key="4">
    <source>
        <dbReference type="ARBA" id="ARBA00023172"/>
    </source>
</evidence>
<keyword evidence="3 5" id="KW-0238">DNA-binding</keyword>
<feature type="domain" description="Tyr recombinase" evidence="7">
    <location>
        <begin position="209"/>
        <end position="417"/>
    </location>
</feature>
<sequence length="418" mass="46386">MTKAYITTALFATKIHRNRPAFPYRIMSNKFALSDAKRYAGKQFNVIAGFSEKMPSETEKSTSAPSGKLADARVDERDQDESDDIALPSHIAGSGTLDRLVDTARDYARAAASDNTLKAYAKDWAHFTRWCRMKGAEPLPPSPEMIGLYLADLASGSGPSPALSVSTIDRRLSGLAWNYAQRGFTLDRKNRHIATVLSGIKRKHARPPVQKAAILAEDIRAMVATLPYDLRGLRDRAILLLGYAGGLRRSEIVSLDVHKDDTADGGGWIEIMEKGALLTLNAKTGWREVEIGRGSSEQTCPVQALEQWLHFAKIDFGPVFVRTSRDGKRATETRLNDKHVARLIKRTVLDAGIRSELPEKDRLALFSGHSLRAGLASSAEVDERYVQKQLGHASAEMTRRYQRRRDRFRVNLTKAAGL</sequence>
<dbReference type="InterPro" id="IPR010998">
    <property type="entry name" value="Integrase_recombinase_N"/>
</dbReference>
<comment type="caution">
    <text evidence="9">The sequence shown here is derived from an EMBL/GenBank/DDBJ whole genome shotgun (WGS) entry which is preliminary data.</text>
</comment>
<evidence type="ECO:0000256" key="6">
    <source>
        <dbReference type="SAM" id="MobiDB-lite"/>
    </source>
</evidence>
<accession>A0A2T5GV69</accession>
<dbReference type="Gene3D" id="1.10.150.130">
    <property type="match status" value="1"/>
</dbReference>
<keyword evidence="4" id="KW-0233">DNA recombination</keyword>
<reference evidence="9 10" key="1">
    <citation type="submission" date="2018-04" db="EMBL/GenBank/DDBJ databases">
        <title>Genomic Encyclopedia of Archaeal and Bacterial Type Strains, Phase II (KMG-II): from individual species to whole genera.</title>
        <authorList>
            <person name="Goeker M."/>
        </authorList>
    </citation>
    <scope>NUCLEOTIDE SEQUENCE [LARGE SCALE GENOMIC DNA]</scope>
    <source>
        <strain evidence="9 10">DSM 100434</strain>
    </source>
</reference>
<dbReference type="SUPFAM" id="SSF56349">
    <property type="entry name" value="DNA breaking-rejoining enzymes"/>
    <property type="match status" value="1"/>
</dbReference>